<evidence type="ECO:0000256" key="3">
    <source>
        <dbReference type="ARBA" id="ARBA00022801"/>
    </source>
</evidence>
<name>A0ABQ6H424_9GAMM</name>
<evidence type="ECO:0000256" key="4">
    <source>
        <dbReference type="ARBA" id="ARBA00022912"/>
    </source>
</evidence>
<dbReference type="CDD" id="cd16343">
    <property type="entry name" value="LMWPTP"/>
    <property type="match status" value="1"/>
</dbReference>
<gene>
    <name evidence="6" type="ORF">theurythT_13420</name>
</gene>
<protein>
    <recommendedName>
        <fullName evidence="2">protein-tyrosine-phosphatase</fullName>
        <ecNumber evidence="2">3.1.3.48</ecNumber>
    </recommendedName>
</protein>
<keyword evidence="4" id="KW-0904">Protein phosphatase</keyword>
<reference evidence="6 7" key="1">
    <citation type="submission" date="2023-03" db="EMBL/GenBank/DDBJ databases">
        <title>Draft genome sequence of Thalassotalea eurytherma JCM 18482T.</title>
        <authorList>
            <person name="Sawabe T."/>
        </authorList>
    </citation>
    <scope>NUCLEOTIDE SEQUENCE [LARGE SCALE GENOMIC DNA]</scope>
    <source>
        <strain evidence="6 7">JCM 18482</strain>
    </source>
</reference>
<dbReference type="PANTHER" id="PTHR11717:SF7">
    <property type="entry name" value="LOW MOLECULAR WEIGHT PHOSPHOTYROSINE PROTEIN PHOSPHATASE"/>
    <property type="match status" value="1"/>
</dbReference>
<comment type="caution">
    <text evidence="6">The sequence shown here is derived from an EMBL/GenBank/DDBJ whole genome shotgun (WGS) entry which is preliminary data.</text>
</comment>
<dbReference type="Gene3D" id="3.40.50.2300">
    <property type="match status" value="1"/>
</dbReference>
<dbReference type="Proteomes" id="UP001157133">
    <property type="component" value="Unassembled WGS sequence"/>
</dbReference>
<dbReference type="InterPro" id="IPR017867">
    <property type="entry name" value="Tyr_phospatase_low_mol_wt"/>
</dbReference>
<dbReference type="InterPro" id="IPR050438">
    <property type="entry name" value="LMW_PTPase"/>
</dbReference>
<dbReference type="RefSeq" id="WP_284207236.1">
    <property type="nucleotide sequence ID" value="NZ_BSSU01000006.1"/>
</dbReference>
<dbReference type="PRINTS" id="PR00719">
    <property type="entry name" value="LMWPTPASE"/>
</dbReference>
<dbReference type="SMART" id="SM00226">
    <property type="entry name" value="LMWPc"/>
    <property type="match status" value="1"/>
</dbReference>
<comment type="similarity">
    <text evidence="1">Belongs to the low molecular weight phosphotyrosine protein phosphatase family.</text>
</comment>
<accession>A0ABQ6H424</accession>
<sequence>MSKAPINSVLFVCMGNICRSPTAEAVFRKKATDKGLSIEIDSAGTIGSHAREKPDHRAIKAGEARGYNFSGLKARKVTEDDFAKFDLVLAMDESNLDNLKSVSPQEYHHKIKLFLSYGAAFDETEVPDPYYGGAGGFRYVLDLVEDASDGLLAQID</sequence>
<evidence type="ECO:0000313" key="7">
    <source>
        <dbReference type="Proteomes" id="UP001157133"/>
    </source>
</evidence>
<evidence type="ECO:0000313" key="6">
    <source>
        <dbReference type="EMBL" id="GLX81890.1"/>
    </source>
</evidence>
<feature type="domain" description="Phosphotyrosine protein phosphatase I" evidence="5">
    <location>
        <begin position="7"/>
        <end position="154"/>
    </location>
</feature>
<dbReference type="InterPro" id="IPR023485">
    <property type="entry name" value="Ptyr_pPase"/>
</dbReference>
<keyword evidence="3" id="KW-0378">Hydrolase</keyword>
<dbReference type="PANTHER" id="PTHR11717">
    <property type="entry name" value="LOW MOLECULAR WEIGHT PROTEIN TYROSINE PHOSPHATASE"/>
    <property type="match status" value="1"/>
</dbReference>
<dbReference type="InterPro" id="IPR036196">
    <property type="entry name" value="Ptyr_pPase_sf"/>
</dbReference>
<evidence type="ECO:0000259" key="5">
    <source>
        <dbReference type="SMART" id="SM00226"/>
    </source>
</evidence>
<evidence type="ECO:0000256" key="2">
    <source>
        <dbReference type="ARBA" id="ARBA00013064"/>
    </source>
</evidence>
<organism evidence="6 7">
    <name type="scientific">Thalassotalea eurytherma</name>
    <dbReference type="NCBI Taxonomy" id="1144278"/>
    <lineage>
        <taxon>Bacteria</taxon>
        <taxon>Pseudomonadati</taxon>
        <taxon>Pseudomonadota</taxon>
        <taxon>Gammaproteobacteria</taxon>
        <taxon>Alteromonadales</taxon>
        <taxon>Colwelliaceae</taxon>
        <taxon>Thalassotalea</taxon>
    </lineage>
</organism>
<keyword evidence="7" id="KW-1185">Reference proteome</keyword>
<dbReference type="Pfam" id="PF01451">
    <property type="entry name" value="LMWPc"/>
    <property type="match status" value="1"/>
</dbReference>
<dbReference type="SUPFAM" id="SSF52788">
    <property type="entry name" value="Phosphotyrosine protein phosphatases I"/>
    <property type="match status" value="1"/>
</dbReference>
<dbReference type="EC" id="3.1.3.48" evidence="2"/>
<evidence type="ECO:0000256" key="1">
    <source>
        <dbReference type="ARBA" id="ARBA00011063"/>
    </source>
</evidence>
<dbReference type="EMBL" id="BSSU01000006">
    <property type="protein sequence ID" value="GLX81890.1"/>
    <property type="molecule type" value="Genomic_DNA"/>
</dbReference>
<proteinExistence type="inferred from homology"/>